<dbReference type="Proteomes" id="UP000306825">
    <property type="component" value="Chromosome"/>
</dbReference>
<evidence type="ECO:0000313" key="5">
    <source>
        <dbReference type="Proteomes" id="UP000306825"/>
    </source>
</evidence>
<dbReference type="EMBL" id="CP040463">
    <property type="protein sequence ID" value="QCT94835.1"/>
    <property type="molecule type" value="Genomic_DNA"/>
</dbReference>
<evidence type="ECO:0000313" key="3">
    <source>
        <dbReference type="EMBL" id="QCT94835.1"/>
    </source>
</evidence>
<sequence length="123" mass="14682">MYQIYGWHLLMDFVWSVFLLLFIFSLKYGLKEKYLFGILSIVSGIVVIGIGVMLIKINPYVIKSGGWLHAKLTLLFFVFLENIYLIYILFRKKLVRIYIYNIMFWFSLFSFISAIAFSMFRPF</sequence>
<proteinExistence type="predicted"/>
<dbReference type="Proteomes" id="UP000003288">
    <property type="component" value="Unassembled WGS sequence"/>
</dbReference>
<gene>
    <name evidence="2" type="ORF">CMTB2_01683</name>
    <name evidence="3" type="ORF">FE773_06455</name>
</gene>
<feature type="transmembrane region" description="Helical" evidence="1">
    <location>
        <begin position="67"/>
        <end position="90"/>
    </location>
</feature>
<keyword evidence="1" id="KW-0472">Membrane</keyword>
<evidence type="ECO:0000313" key="4">
    <source>
        <dbReference type="Proteomes" id="UP000003288"/>
    </source>
</evidence>
<name>A0AAI9F322_9BACT</name>
<reference evidence="3 5" key="2">
    <citation type="submission" date="2019-05" db="EMBL/GenBank/DDBJ databases">
        <title>A comparative analysis of the Nautiliaceae.</title>
        <authorList>
            <person name="Grosche A."/>
            <person name="Smedile F."/>
            <person name="Vetriani C."/>
        </authorList>
    </citation>
    <scope>NUCLEOTIDE SEQUENCE [LARGE SCALE GENOMIC DNA]</scope>
    <source>
        <strain evidence="3 5">TB-2</strain>
    </source>
</reference>
<feature type="transmembrane region" description="Helical" evidence="1">
    <location>
        <begin position="97"/>
        <end position="120"/>
    </location>
</feature>
<keyword evidence="1" id="KW-0812">Transmembrane</keyword>
<evidence type="ECO:0000313" key="2">
    <source>
        <dbReference type="EMBL" id="EDM24186.1"/>
    </source>
</evidence>
<feature type="transmembrane region" description="Helical" evidence="1">
    <location>
        <begin position="36"/>
        <end position="55"/>
    </location>
</feature>
<accession>A0AAI9F322</accession>
<dbReference type="EMBL" id="ABCJ01000001">
    <property type="protein sequence ID" value="EDM24186.1"/>
    <property type="molecule type" value="Genomic_DNA"/>
</dbReference>
<protein>
    <submittedName>
        <fullName evidence="2">Uncharacterized protein</fullName>
    </submittedName>
</protein>
<evidence type="ECO:0000256" key="1">
    <source>
        <dbReference type="SAM" id="Phobius"/>
    </source>
</evidence>
<organism evidence="2 4">
    <name type="scientific">Caminibacter mediatlanticus TB-2</name>
    <dbReference type="NCBI Taxonomy" id="391592"/>
    <lineage>
        <taxon>Bacteria</taxon>
        <taxon>Pseudomonadati</taxon>
        <taxon>Campylobacterota</taxon>
        <taxon>Epsilonproteobacteria</taxon>
        <taxon>Nautiliales</taxon>
        <taxon>Nautiliaceae</taxon>
        <taxon>Caminibacter</taxon>
    </lineage>
</organism>
<reference evidence="2 4" key="1">
    <citation type="journal article" date="2011" name="Stand. Genomic Sci.">
        <title>Draft genome sequence of Caminibacter mediatlanticus strain TB-2, an epsilonproteobacterium isolated from a deep-sea hydrothermal vent.</title>
        <authorList>
            <person name="Giovannelli D."/>
            <person name="Ferriera S."/>
            <person name="Johnson J."/>
            <person name="Kravitz S."/>
            <person name="Perez-Rodriguez I."/>
            <person name="Ricci J."/>
            <person name="O'Brien C."/>
            <person name="Voordeckers J.W."/>
            <person name="Bini E."/>
            <person name="Vetriani C."/>
        </authorList>
    </citation>
    <scope>NUCLEOTIDE SEQUENCE [LARGE SCALE GENOMIC DNA]</scope>
    <source>
        <strain evidence="2 4">TB-2</strain>
    </source>
</reference>
<dbReference type="RefSeq" id="WP_007472878.1">
    <property type="nucleotide sequence ID" value="NZ_ABCJ01000001.1"/>
</dbReference>
<feature type="transmembrane region" description="Helical" evidence="1">
    <location>
        <begin position="6"/>
        <end position="24"/>
    </location>
</feature>
<keyword evidence="1" id="KW-1133">Transmembrane helix</keyword>
<dbReference type="AlphaFoldDB" id="A0AAI9F322"/>
<keyword evidence="5" id="KW-1185">Reference proteome</keyword>